<dbReference type="InterPro" id="IPR054168">
    <property type="entry name" value="PG_1098_Fer"/>
</dbReference>
<dbReference type="InterPro" id="IPR025714">
    <property type="entry name" value="Methyltranfer_dom"/>
</dbReference>
<dbReference type="GO" id="GO:0008168">
    <property type="term" value="F:methyltransferase activity"/>
    <property type="evidence" value="ECO:0007669"/>
    <property type="project" value="UniProtKB-KW"/>
</dbReference>
<proteinExistence type="predicted"/>
<dbReference type="InterPro" id="IPR029063">
    <property type="entry name" value="SAM-dependent_MTases_sf"/>
</dbReference>
<feature type="domain" description="THUMP-like" evidence="2">
    <location>
        <begin position="291"/>
        <end position="361"/>
    </location>
</feature>
<protein>
    <submittedName>
        <fullName evidence="4">Methyltransferase domain-containing protein</fullName>
    </submittedName>
</protein>
<evidence type="ECO:0000259" key="3">
    <source>
        <dbReference type="Pfam" id="PF22013"/>
    </source>
</evidence>
<dbReference type="Pfam" id="PF13847">
    <property type="entry name" value="Methyltransf_31"/>
    <property type="match status" value="1"/>
</dbReference>
<evidence type="ECO:0000259" key="2">
    <source>
        <dbReference type="Pfam" id="PF18096"/>
    </source>
</evidence>
<evidence type="ECO:0000313" key="4">
    <source>
        <dbReference type="EMBL" id="QCD40859.1"/>
    </source>
</evidence>
<evidence type="ECO:0000259" key="1">
    <source>
        <dbReference type="Pfam" id="PF13847"/>
    </source>
</evidence>
<feature type="domain" description="PG-1098 ferredoxin-like" evidence="3">
    <location>
        <begin position="247"/>
        <end position="290"/>
    </location>
</feature>
<accession>A0A4P7VZ79</accession>
<dbReference type="Gene3D" id="3.40.50.150">
    <property type="entry name" value="Vaccinia Virus protein VP39"/>
    <property type="match status" value="1"/>
</dbReference>
<dbReference type="GO" id="GO:0032259">
    <property type="term" value="P:methylation"/>
    <property type="evidence" value="ECO:0007669"/>
    <property type="project" value="UniProtKB-KW"/>
</dbReference>
<dbReference type="Pfam" id="PF22013">
    <property type="entry name" value="PG_1098_Fer"/>
    <property type="match status" value="1"/>
</dbReference>
<reference evidence="5" key="1">
    <citation type="submission" date="2019-02" db="EMBL/GenBank/DDBJ databases">
        <title>Isolation and identification of novel species under the genus Muribaculum.</title>
        <authorList>
            <person name="Miyake S."/>
            <person name="Ding Y."/>
            <person name="Low A."/>
            <person name="Soh M."/>
            <person name="Seedorf H."/>
        </authorList>
    </citation>
    <scope>NUCLEOTIDE SEQUENCE [LARGE SCALE GENOMIC DNA]</scope>
    <source>
        <strain evidence="5">H5</strain>
    </source>
</reference>
<dbReference type="RefSeq" id="WP_228449209.1">
    <property type="nucleotide sequence ID" value="NZ_CP039396.1"/>
</dbReference>
<sequence>MMDEILQRECRYRTSAKLPETLICEDFRFPSLAVAEMATSDAVAKLHSEMINDGTRVLDMTCGLGIDTFHFAKKAKSVTAVELDHHAYSVALGNAKALKLENVDIVEGDSLDYIAGSSDVFDVIFVDPARRDSTGRHFALRYCSPDIIPALPLILSHCATLIIKASPMIDIKSAVRELGHDCVVTVIGTKKECKEVIFKISSGSEHLSNPKPIKFEALTTQGTNFSFTPEMETDAIVSYSTPKDGAYLYEPYPAVMKAGGMKLLSATYDIGKLHPNTHLFTSEKKLASFPGEAFEIVKVLPFSKQTIKLISKEYPDINVATRNFPLSAPQLAAKLKIKEGGDRMIFGTTVPDGSRLLIVTKMGTPL</sequence>
<dbReference type="AlphaFoldDB" id="A0A4P7VZ79"/>
<evidence type="ECO:0000313" key="5">
    <source>
        <dbReference type="Proteomes" id="UP000297149"/>
    </source>
</evidence>
<dbReference type="InterPro" id="IPR041497">
    <property type="entry name" value="Thump-like"/>
</dbReference>
<dbReference type="PANTHER" id="PTHR14741:SF32">
    <property type="entry name" value="TRIMETHYLGUANOSINE SYNTHASE"/>
    <property type="match status" value="1"/>
</dbReference>
<dbReference type="PANTHER" id="PTHR14741">
    <property type="entry name" value="S-ADENOSYLMETHIONINE-DEPENDENT METHYLTRANSFERASE RELATED"/>
    <property type="match status" value="1"/>
</dbReference>
<dbReference type="SUPFAM" id="SSF53335">
    <property type="entry name" value="S-adenosyl-L-methionine-dependent methyltransferases"/>
    <property type="match status" value="1"/>
</dbReference>
<organism evidence="4 5">
    <name type="scientific">Duncaniella dubosii</name>
    <dbReference type="NCBI Taxonomy" id="2518971"/>
    <lineage>
        <taxon>Bacteria</taxon>
        <taxon>Pseudomonadati</taxon>
        <taxon>Bacteroidota</taxon>
        <taxon>Bacteroidia</taxon>
        <taxon>Bacteroidales</taxon>
        <taxon>Muribaculaceae</taxon>
        <taxon>Duncaniella</taxon>
    </lineage>
</organism>
<name>A0A4P7VZ79_9BACT</name>
<dbReference type="KEGG" id="ddb:E7747_00125"/>
<dbReference type="Pfam" id="PF18096">
    <property type="entry name" value="Thump_like"/>
    <property type="match status" value="1"/>
</dbReference>
<keyword evidence="4" id="KW-0808">Transferase</keyword>
<keyword evidence="4" id="KW-0489">Methyltransferase</keyword>
<dbReference type="EMBL" id="CP039396">
    <property type="protein sequence ID" value="QCD40859.1"/>
    <property type="molecule type" value="Genomic_DNA"/>
</dbReference>
<gene>
    <name evidence="4" type="ORF">E7747_00125</name>
</gene>
<keyword evidence="5" id="KW-1185">Reference proteome</keyword>
<feature type="domain" description="Methyltransferase" evidence="1">
    <location>
        <begin position="52"/>
        <end position="133"/>
    </location>
</feature>
<dbReference type="CDD" id="cd02440">
    <property type="entry name" value="AdoMet_MTases"/>
    <property type="match status" value="1"/>
</dbReference>
<dbReference type="Proteomes" id="UP000297149">
    <property type="component" value="Chromosome"/>
</dbReference>